<comment type="caution">
    <text evidence="11">The sequence shown here is derived from an EMBL/GenBank/DDBJ whole genome shotgun (WGS) entry which is preliminary data.</text>
</comment>
<dbReference type="EMBL" id="AXCW01000088">
    <property type="protein sequence ID" value="EYR63508.1"/>
    <property type="molecule type" value="Genomic_DNA"/>
</dbReference>
<dbReference type="InterPro" id="IPR003593">
    <property type="entry name" value="AAA+_ATPase"/>
</dbReference>
<evidence type="ECO:0000256" key="2">
    <source>
        <dbReference type="ARBA" id="ARBA00022475"/>
    </source>
</evidence>
<dbReference type="Pfam" id="PF00005">
    <property type="entry name" value="ABC_tran"/>
    <property type="match status" value="2"/>
</dbReference>
<dbReference type="CDD" id="cd03215">
    <property type="entry name" value="ABC_Carb_Monos_II"/>
    <property type="match status" value="1"/>
</dbReference>
<dbReference type="PANTHER" id="PTHR43790:SF3">
    <property type="entry name" value="D-ALLOSE IMPORT ATP-BINDING PROTEIN ALSA-RELATED"/>
    <property type="match status" value="1"/>
</dbReference>
<organism evidence="11 12">
    <name type="scientific">Actinotalea ferrariae CF5-4</name>
    <dbReference type="NCBI Taxonomy" id="948458"/>
    <lineage>
        <taxon>Bacteria</taxon>
        <taxon>Bacillati</taxon>
        <taxon>Actinomycetota</taxon>
        <taxon>Actinomycetes</taxon>
        <taxon>Micrococcales</taxon>
        <taxon>Cellulomonadaceae</taxon>
        <taxon>Actinotalea</taxon>
    </lineage>
</organism>
<evidence type="ECO:0000256" key="3">
    <source>
        <dbReference type="ARBA" id="ARBA00022597"/>
    </source>
</evidence>
<keyword evidence="2" id="KW-1003">Cell membrane</keyword>
<keyword evidence="7" id="KW-1278">Translocase</keyword>
<evidence type="ECO:0000256" key="1">
    <source>
        <dbReference type="ARBA" id="ARBA00022448"/>
    </source>
</evidence>
<feature type="compositionally biased region" description="Polar residues" evidence="9">
    <location>
        <begin position="241"/>
        <end position="255"/>
    </location>
</feature>
<keyword evidence="5" id="KW-0547">Nucleotide-binding</keyword>
<evidence type="ECO:0000256" key="9">
    <source>
        <dbReference type="SAM" id="MobiDB-lite"/>
    </source>
</evidence>
<dbReference type="InterPro" id="IPR027417">
    <property type="entry name" value="P-loop_NTPase"/>
</dbReference>
<evidence type="ECO:0000313" key="12">
    <source>
        <dbReference type="Proteomes" id="UP000019753"/>
    </source>
</evidence>
<feature type="domain" description="ABC transporter" evidence="10">
    <location>
        <begin position="2"/>
        <end position="239"/>
    </location>
</feature>
<evidence type="ECO:0000256" key="5">
    <source>
        <dbReference type="ARBA" id="ARBA00022741"/>
    </source>
</evidence>
<dbReference type="AlphaFoldDB" id="A0A021VQV7"/>
<evidence type="ECO:0000256" key="4">
    <source>
        <dbReference type="ARBA" id="ARBA00022737"/>
    </source>
</evidence>
<dbReference type="InterPro" id="IPR003439">
    <property type="entry name" value="ABC_transporter-like_ATP-bd"/>
</dbReference>
<dbReference type="PROSITE" id="PS50893">
    <property type="entry name" value="ABC_TRANSPORTER_2"/>
    <property type="match status" value="2"/>
</dbReference>
<dbReference type="CDD" id="cd03216">
    <property type="entry name" value="ABC_Carb_Monos_I"/>
    <property type="match status" value="1"/>
</dbReference>
<protein>
    <submittedName>
        <fullName evidence="11">D-ribose transporter ATP-binding protein</fullName>
    </submittedName>
</protein>
<feature type="region of interest" description="Disordered" evidence="9">
    <location>
        <begin position="240"/>
        <end position="272"/>
    </location>
</feature>
<name>A0A021VQV7_9CELL</name>
<evidence type="ECO:0000259" key="10">
    <source>
        <dbReference type="PROSITE" id="PS50893"/>
    </source>
</evidence>
<reference evidence="11 12" key="1">
    <citation type="submission" date="2014-01" db="EMBL/GenBank/DDBJ databases">
        <title>Actinotalea ferrariae CF5-4.</title>
        <authorList>
            <person name="Chen F."/>
            <person name="Li Y."/>
            <person name="Wang G."/>
        </authorList>
    </citation>
    <scope>NUCLEOTIDE SEQUENCE [LARGE SCALE GENOMIC DNA]</scope>
    <source>
        <strain evidence="11 12">CF5-4</strain>
    </source>
</reference>
<feature type="domain" description="ABC transporter" evidence="10">
    <location>
        <begin position="271"/>
        <end position="515"/>
    </location>
</feature>
<dbReference type="SUPFAM" id="SSF52540">
    <property type="entry name" value="P-loop containing nucleoside triphosphate hydrolases"/>
    <property type="match status" value="2"/>
</dbReference>
<accession>A0A021VQV7</accession>
<dbReference type="InterPro" id="IPR050107">
    <property type="entry name" value="ABC_carbohydrate_import_ATPase"/>
</dbReference>
<keyword evidence="4" id="KW-0677">Repeat</keyword>
<dbReference type="InterPro" id="IPR017871">
    <property type="entry name" value="ABC_transporter-like_CS"/>
</dbReference>
<dbReference type="GO" id="GO:0016887">
    <property type="term" value="F:ATP hydrolysis activity"/>
    <property type="evidence" value="ECO:0007669"/>
    <property type="project" value="InterPro"/>
</dbReference>
<dbReference type="PROSITE" id="PS00211">
    <property type="entry name" value="ABC_TRANSPORTER_1"/>
    <property type="match status" value="1"/>
</dbReference>
<dbReference type="Proteomes" id="UP000019753">
    <property type="component" value="Unassembled WGS sequence"/>
</dbReference>
<keyword evidence="3" id="KW-0762">Sugar transport</keyword>
<proteinExistence type="predicted"/>
<dbReference type="SMART" id="SM00382">
    <property type="entry name" value="AAA"/>
    <property type="match status" value="2"/>
</dbReference>
<keyword evidence="1" id="KW-0813">Transport</keyword>
<gene>
    <name evidence="11" type="ORF">N866_20100</name>
</gene>
<keyword evidence="8" id="KW-0472">Membrane</keyword>
<sequence length="516" mass="55274">MLEAHGITKRFGATIALSGVDLVVHPGERVAIMGENGAGKSTLMKIFAGVYAPDQGMMRLQGEPFAPTAPAAALAAGVSTVYQEPAVFGHLSVQENLHIGRQPRRRFGSIDRGQVAQQSVALLESLGLPGAMARRRMDSLSLAEQQQVLIARTVADQAKVLILDEPTSILTDAEADELFRIVDQLSAAGTAVLYITHRFDELHRVAERFVVLRDGALVGEIREPDREQLLAMMGGGEGTSKLEQAQEAGSPTSHEVNQDGPAPTRTEQRPASDTEVVLELDGLSVDGLFDDVNLQVRSGQVVGLYGLVGAGRTEVALTVFGNLRPTSGRMLLHGKPYTPRSSADALRAGVAYLPEDRKIQGLFSHMEVGSNLSAAALRTLTRWGLVRRGEESALVRRWSERLRIKAAGPDAPITSLSGGNQQKVLLARAVSTEPRLLMLDEPTRGIDVATKGEIHRDIHDLTTAGMAVLVISSELPDLLALADVVHVLHEGAMTATFHRSDATPDRVLRAAMGVAA</sequence>
<evidence type="ECO:0000256" key="7">
    <source>
        <dbReference type="ARBA" id="ARBA00022967"/>
    </source>
</evidence>
<evidence type="ECO:0000313" key="11">
    <source>
        <dbReference type="EMBL" id="EYR63508.1"/>
    </source>
</evidence>
<evidence type="ECO:0000256" key="6">
    <source>
        <dbReference type="ARBA" id="ARBA00022840"/>
    </source>
</evidence>
<keyword evidence="12" id="KW-1185">Reference proteome</keyword>
<evidence type="ECO:0000256" key="8">
    <source>
        <dbReference type="ARBA" id="ARBA00023136"/>
    </source>
</evidence>
<dbReference type="GO" id="GO:0005524">
    <property type="term" value="F:ATP binding"/>
    <property type="evidence" value="ECO:0007669"/>
    <property type="project" value="UniProtKB-KW"/>
</dbReference>
<keyword evidence="6 11" id="KW-0067">ATP-binding</keyword>
<dbReference type="Gene3D" id="3.40.50.300">
    <property type="entry name" value="P-loop containing nucleotide triphosphate hydrolases"/>
    <property type="match status" value="2"/>
</dbReference>
<dbReference type="PANTHER" id="PTHR43790">
    <property type="entry name" value="CARBOHYDRATE TRANSPORT ATP-BINDING PROTEIN MG119-RELATED"/>
    <property type="match status" value="1"/>
</dbReference>